<organism evidence="4 5">
    <name type="scientific">Coemansia spiralis</name>
    <dbReference type="NCBI Taxonomy" id="417178"/>
    <lineage>
        <taxon>Eukaryota</taxon>
        <taxon>Fungi</taxon>
        <taxon>Fungi incertae sedis</taxon>
        <taxon>Zoopagomycota</taxon>
        <taxon>Kickxellomycotina</taxon>
        <taxon>Kickxellomycetes</taxon>
        <taxon>Kickxellales</taxon>
        <taxon>Kickxellaceae</taxon>
        <taxon>Coemansia</taxon>
    </lineage>
</organism>
<dbReference type="SMART" id="SM01161">
    <property type="entry name" value="DUF1767"/>
    <property type="match status" value="1"/>
</dbReference>
<dbReference type="AlphaFoldDB" id="A0A9W8G2B3"/>
<reference evidence="4" key="1">
    <citation type="submission" date="2022-07" db="EMBL/GenBank/DDBJ databases">
        <title>Phylogenomic reconstructions and comparative analyses of Kickxellomycotina fungi.</title>
        <authorList>
            <person name="Reynolds N.K."/>
            <person name="Stajich J.E."/>
            <person name="Barry K."/>
            <person name="Grigoriev I.V."/>
            <person name="Crous P."/>
            <person name="Smith M.E."/>
        </authorList>
    </citation>
    <scope>NUCLEOTIDE SEQUENCE</scope>
    <source>
        <strain evidence="4">NRRL 3115</strain>
    </source>
</reference>
<gene>
    <name evidence="4" type="ORF">GGI25_006330</name>
</gene>
<dbReference type="InterPro" id="IPR042470">
    <property type="entry name" value="RMI1_N_C_sf"/>
</dbReference>
<evidence type="ECO:0000256" key="2">
    <source>
        <dbReference type="ARBA" id="ARBA00018987"/>
    </source>
</evidence>
<dbReference type="GO" id="GO:0000724">
    <property type="term" value="P:double-strand break repair via homologous recombination"/>
    <property type="evidence" value="ECO:0007669"/>
    <property type="project" value="TreeGrafter"/>
</dbReference>
<evidence type="ECO:0000259" key="3">
    <source>
        <dbReference type="Pfam" id="PF08585"/>
    </source>
</evidence>
<dbReference type="Proteomes" id="UP001151518">
    <property type="component" value="Unassembled WGS sequence"/>
</dbReference>
<evidence type="ECO:0000313" key="5">
    <source>
        <dbReference type="Proteomes" id="UP001151518"/>
    </source>
</evidence>
<comment type="caution">
    <text evidence="4">The sequence shown here is derived from an EMBL/GenBank/DDBJ whole genome shotgun (WGS) entry which is preliminary data.</text>
</comment>
<dbReference type="OrthoDB" id="341511at2759"/>
<protein>
    <recommendedName>
        <fullName evidence="2">RecQ-mediated genome instability protein 1</fullName>
    </recommendedName>
</protein>
<dbReference type="Gene3D" id="2.40.50.770">
    <property type="entry name" value="RecQ-mediated genome instability protein Rmi1, C-terminal domain"/>
    <property type="match status" value="1"/>
</dbReference>
<feature type="domain" description="RecQ mediated genome instability protein 1 OB-fold" evidence="3">
    <location>
        <begin position="90"/>
        <end position="248"/>
    </location>
</feature>
<dbReference type="EMBL" id="JANBTW010000173">
    <property type="protein sequence ID" value="KAJ2668851.1"/>
    <property type="molecule type" value="Genomic_DNA"/>
</dbReference>
<evidence type="ECO:0000313" key="4">
    <source>
        <dbReference type="EMBL" id="KAJ2668851.1"/>
    </source>
</evidence>
<dbReference type="GO" id="GO:0000712">
    <property type="term" value="P:resolution of meiotic recombination intermediates"/>
    <property type="evidence" value="ECO:0007669"/>
    <property type="project" value="TreeGrafter"/>
</dbReference>
<proteinExistence type="inferred from homology"/>
<comment type="similarity">
    <text evidence="1">Belongs to the RMI1 family.</text>
</comment>
<dbReference type="GO" id="GO:0031422">
    <property type="term" value="C:RecQ family helicase-topoisomerase III complex"/>
    <property type="evidence" value="ECO:0007669"/>
    <property type="project" value="TreeGrafter"/>
</dbReference>
<dbReference type="GO" id="GO:0016604">
    <property type="term" value="C:nuclear body"/>
    <property type="evidence" value="ECO:0007669"/>
    <property type="project" value="TreeGrafter"/>
</dbReference>
<dbReference type="Pfam" id="PF08585">
    <property type="entry name" value="RMI1_N_C"/>
    <property type="match status" value="1"/>
</dbReference>
<sequence>MFDRSGIATAIKKKYGASLQPRWLEECIAHIEAVLLQDTQASTPASQPIHLEVQIRLVLEQLLHSEISSSCYPSLQIDPVSGNVASLPGHPGAFLQIQEIMDVGVSKHAMWEAVREKEDFEQRGIRPSYLPVQDDDDMESSGVFTATGTQGRASQLGAVAPADDAPIERIPKVPRNMLKLKLTDGKTRLSAIELTQIQQLNVELPIGTKVLVRSGQILAPTGLLCLEQNSTQVLGGAPAQYQKHDLKKRLESYLGPNSSKR</sequence>
<evidence type="ECO:0000256" key="1">
    <source>
        <dbReference type="ARBA" id="ARBA00006395"/>
    </source>
</evidence>
<accession>A0A9W8G2B3</accession>
<name>A0A9W8G2B3_9FUNG</name>
<dbReference type="PANTHER" id="PTHR14790">
    <property type="entry name" value="RECQ-MEDIATED GENOME INSTABILITY PROTEIN 1 RMI1"/>
    <property type="match status" value="1"/>
</dbReference>
<dbReference type="PANTHER" id="PTHR14790:SF15">
    <property type="entry name" value="RECQ-MEDIATED GENOME INSTABILITY PROTEIN 1"/>
    <property type="match status" value="1"/>
</dbReference>
<dbReference type="InterPro" id="IPR013894">
    <property type="entry name" value="RMI1_OB"/>
</dbReference>